<gene>
    <name evidence="3" type="ORF">ColSpa_12334</name>
</gene>
<evidence type="ECO:0000256" key="1">
    <source>
        <dbReference type="ARBA" id="ARBA00008954"/>
    </source>
</evidence>
<comment type="similarity">
    <text evidence="1">Belongs to the class-III pyridoxal-phosphate-dependent aminotransferase family.</text>
</comment>
<dbReference type="EMBL" id="BQXU01000061">
    <property type="protein sequence ID" value="GKT52153.1"/>
    <property type="molecule type" value="Genomic_DNA"/>
</dbReference>
<dbReference type="GO" id="GO:0008483">
    <property type="term" value="F:transaminase activity"/>
    <property type="evidence" value="ECO:0007669"/>
    <property type="project" value="UniProtKB-KW"/>
</dbReference>
<dbReference type="GO" id="GO:0030170">
    <property type="term" value="F:pyridoxal phosphate binding"/>
    <property type="evidence" value="ECO:0007669"/>
    <property type="project" value="InterPro"/>
</dbReference>
<dbReference type="RefSeq" id="XP_049134503.1">
    <property type="nucleotide sequence ID" value="XM_049278546.1"/>
</dbReference>
<dbReference type="PANTHER" id="PTHR43094">
    <property type="entry name" value="AMINOTRANSFERASE"/>
    <property type="match status" value="1"/>
</dbReference>
<protein>
    <submittedName>
        <fullName evidence="3">Aminotransferase</fullName>
    </submittedName>
</protein>
<dbReference type="AlphaFoldDB" id="A0AA37PH93"/>
<dbReference type="Gene3D" id="3.90.1150.10">
    <property type="entry name" value="Aspartate Aminotransferase, domain 1"/>
    <property type="match status" value="1"/>
</dbReference>
<dbReference type="InterPro" id="IPR015421">
    <property type="entry name" value="PyrdxlP-dep_Trfase_major"/>
</dbReference>
<dbReference type="InterPro" id="IPR005814">
    <property type="entry name" value="Aminotrans_3"/>
</dbReference>
<dbReference type="GO" id="GO:0005829">
    <property type="term" value="C:cytosol"/>
    <property type="evidence" value="ECO:0007669"/>
    <property type="project" value="TreeGrafter"/>
</dbReference>
<evidence type="ECO:0000256" key="2">
    <source>
        <dbReference type="ARBA" id="ARBA00022898"/>
    </source>
</evidence>
<sequence>MALDDLTIIDAAKGPDVACLGHGVPEVNKAATQQLSNVGHLFSGDGFCENTTEELAVHILDGHPGGLSKAIFLGSGSEATESMIKLVTQNWAAKREPRRINFIAREQSYHGNTLGALSITGYEGRLKTYQH</sequence>
<dbReference type="Pfam" id="PF00202">
    <property type="entry name" value="Aminotran_3"/>
    <property type="match status" value="1"/>
</dbReference>
<reference evidence="3 4" key="1">
    <citation type="submission" date="2022-03" db="EMBL/GenBank/DDBJ databases">
        <title>Genome data of Colletotrichum spp.</title>
        <authorList>
            <person name="Utami Y.D."/>
            <person name="Hiruma K."/>
        </authorList>
    </citation>
    <scope>NUCLEOTIDE SEQUENCE [LARGE SCALE GENOMIC DNA]</scope>
    <source>
        <strain evidence="3 4">MAFF 239500</strain>
    </source>
</reference>
<keyword evidence="3" id="KW-0032">Aminotransferase</keyword>
<dbReference type="Proteomes" id="UP001055115">
    <property type="component" value="Unassembled WGS sequence"/>
</dbReference>
<name>A0AA37PH93_9PEZI</name>
<dbReference type="SUPFAM" id="SSF53383">
    <property type="entry name" value="PLP-dependent transferases"/>
    <property type="match status" value="1"/>
</dbReference>
<evidence type="ECO:0000313" key="3">
    <source>
        <dbReference type="EMBL" id="GKT52153.1"/>
    </source>
</evidence>
<keyword evidence="2" id="KW-0663">Pyridoxal phosphate</keyword>
<proteinExistence type="inferred from homology"/>
<comment type="caution">
    <text evidence="3">The sequence shown here is derived from an EMBL/GenBank/DDBJ whole genome shotgun (WGS) entry which is preliminary data.</text>
</comment>
<evidence type="ECO:0000313" key="4">
    <source>
        <dbReference type="Proteomes" id="UP001055115"/>
    </source>
</evidence>
<dbReference type="GeneID" id="73333136"/>
<accession>A0AA37PH93</accession>
<dbReference type="InterPro" id="IPR015422">
    <property type="entry name" value="PyrdxlP-dep_Trfase_small"/>
</dbReference>
<dbReference type="InterPro" id="IPR015424">
    <property type="entry name" value="PyrdxlP-dep_Trfase"/>
</dbReference>
<keyword evidence="4" id="KW-1185">Reference proteome</keyword>
<organism evidence="3 4">
    <name type="scientific">Colletotrichum spaethianum</name>
    <dbReference type="NCBI Taxonomy" id="700344"/>
    <lineage>
        <taxon>Eukaryota</taxon>
        <taxon>Fungi</taxon>
        <taxon>Dikarya</taxon>
        <taxon>Ascomycota</taxon>
        <taxon>Pezizomycotina</taxon>
        <taxon>Sordariomycetes</taxon>
        <taxon>Hypocreomycetidae</taxon>
        <taxon>Glomerellales</taxon>
        <taxon>Glomerellaceae</taxon>
        <taxon>Colletotrichum</taxon>
        <taxon>Colletotrichum spaethianum species complex</taxon>
    </lineage>
</organism>
<keyword evidence="3" id="KW-0808">Transferase</keyword>
<dbReference type="PANTHER" id="PTHR43094:SF1">
    <property type="entry name" value="AMINOTRANSFERASE CLASS-III"/>
    <property type="match status" value="1"/>
</dbReference>
<dbReference type="Gene3D" id="3.40.640.10">
    <property type="entry name" value="Type I PLP-dependent aspartate aminotransferase-like (Major domain)"/>
    <property type="match status" value="1"/>
</dbReference>